<dbReference type="SMART" id="SM00066">
    <property type="entry name" value="GAL4"/>
    <property type="match status" value="1"/>
</dbReference>
<dbReference type="Gene3D" id="4.10.240.10">
    <property type="entry name" value="Zn(2)-C6 fungal-type DNA-binding domain"/>
    <property type="match status" value="1"/>
</dbReference>
<keyword evidence="5" id="KW-1185">Reference proteome</keyword>
<evidence type="ECO:0000256" key="1">
    <source>
        <dbReference type="ARBA" id="ARBA00023242"/>
    </source>
</evidence>
<dbReference type="GO" id="GO:0000981">
    <property type="term" value="F:DNA-binding transcription factor activity, RNA polymerase II-specific"/>
    <property type="evidence" value="ECO:0007669"/>
    <property type="project" value="InterPro"/>
</dbReference>
<dbReference type="STRING" id="236234.A0A1J9RIA7"/>
<dbReference type="OrthoDB" id="4161589at2759"/>
<proteinExistence type="predicted"/>
<protein>
    <submittedName>
        <fullName evidence="4">Bzip transcription factor</fullName>
    </submittedName>
</protein>
<comment type="caution">
    <text evidence="4">The sequence shown here is derived from an EMBL/GenBank/DDBJ whole genome shotgun (WGS) entry which is preliminary data.</text>
</comment>
<feature type="region of interest" description="Disordered" evidence="2">
    <location>
        <begin position="1"/>
        <end position="41"/>
    </location>
</feature>
<feature type="region of interest" description="Disordered" evidence="2">
    <location>
        <begin position="150"/>
        <end position="184"/>
    </location>
</feature>
<dbReference type="RefSeq" id="XP_020134749.1">
    <property type="nucleotide sequence ID" value="XM_020272365.1"/>
</dbReference>
<dbReference type="Proteomes" id="UP000183809">
    <property type="component" value="Unassembled WGS sequence"/>
</dbReference>
<dbReference type="InterPro" id="IPR001138">
    <property type="entry name" value="Zn2Cys6_DnaBD"/>
</dbReference>
<evidence type="ECO:0000259" key="3">
    <source>
        <dbReference type="PROSITE" id="PS50048"/>
    </source>
</evidence>
<dbReference type="EMBL" id="MNUE01000002">
    <property type="protein sequence ID" value="OJD39762.1"/>
    <property type="molecule type" value="Genomic_DNA"/>
</dbReference>
<evidence type="ECO:0000313" key="4">
    <source>
        <dbReference type="EMBL" id="OJD39762.1"/>
    </source>
</evidence>
<dbReference type="GO" id="GO:0008270">
    <property type="term" value="F:zinc ion binding"/>
    <property type="evidence" value="ECO:0007669"/>
    <property type="project" value="InterPro"/>
</dbReference>
<dbReference type="PANTHER" id="PTHR37012:SF2">
    <property type="entry name" value="BZIP DOMAIN-CONTAINING PROTEIN-RELATED"/>
    <property type="match status" value="1"/>
</dbReference>
<dbReference type="AlphaFoldDB" id="A0A1J9RIA7"/>
<dbReference type="InterPro" id="IPR036864">
    <property type="entry name" value="Zn2-C6_fun-type_DNA-bd_sf"/>
</dbReference>
<dbReference type="PROSITE" id="PS50048">
    <property type="entry name" value="ZN2_CY6_FUNGAL_2"/>
    <property type="match status" value="1"/>
</dbReference>
<dbReference type="Pfam" id="PF00172">
    <property type="entry name" value="Zn_clus"/>
    <property type="match status" value="1"/>
</dbReference>
<dbReference type="PROSITE" id="PS00463">
    <property type="entry name" value="ZN2_CY6_FUNGAL_1"/>
    <property type="match status" value="1"/>
</dbReference>
<dbReference type="SUPFAM" id="SSF57701">
    <property type="entry name" value="Zn2/Cys6 DNA-binding domain"/>
    <property type="match status" value="1"/>
</dbReference>
<dbReference type="InterPro" id="IPR021833">
    <property type="entry name" value="DUF3425"/>
</dbReference>
<evidence type="ECO:0000256" key="2">
    <source>
        <dbReference type="SAM" id="MobiDB-lite"/>
    </source>
</evidence>
<gene>
    <name evidence="4" type="ORF">BKCO1_2000171</name>
</gene>
<dbReference type="PANTHER" id="PTHR37012">
    <property type="entry name" value="B-ZIP TRANSCRIPTION FACTOR (EUROFUNG)-RELATED"/>
    <property type="match status" value="1"/>
</dbReference>
<organism evidence="4 5">
    <name type="scientific">Diplodia corticola</name>
    <dbReference type="NCBI Taxonomy" id="236234"/>
    <lineage>
        <taxon>Eukaryota</taxon>
        <taxon>Fungi</taxon>
        <taxon>Dikarya</taxon>
        <taxon>Ascomycota</taxon>
        <taxon>Pezizomycotina</taxon>
        <taxon>Dothideomycetes</taxon>
        <taxon>Dothideomycetes incertae sedis</taxon>
        <taxon>Botryosphaeriales</taxon>
        <taxon>Botryosphaeriaceae</taxon>
        <taxon>Diplodia</taxon>
    </lineage>
</organism>
<reference evidence="4 5" key="1">
    <citation type="submission" date="2016-10" db="EMBL/GenBank/DDBJ databases">
        <title>Proteomics and genomics reveal pathogen-plant mechanisms compatible with a hemibiotrophic lifestyle of Diplodia corticola.</title>
        <authorList>
            <person name="Fernandes I."/>
            <person name="De Jonge R."/>
            <person name="Van De Peer Y."/>
            <person name="Devreese B."/>
            <person name="Alves A."/>
            <person name="Esteves A.C."/>
        </authorList>
    </citation>
    <scope>NUCLEOTIDE SEQUENCE [LARGE SCALE GENOMIC DNA]</scope>
    <source>
        <strain evidence="4 5">CBS 112549</strain>
    </source>
</reference>
<dbReference type="Pfam" id="PF11905">
    <property type="entry name" value="DUF3425"/>
    <property type="match status" value="1"/>
</dbReference>
<dbReference type="GeneID" id="31012624"/>
<feature type="compositionally biased region" description="Low complexity" evidence="2">
    <location>
        <begin position="21"/>
        <end position="38"/>
    </location>
</feature>
<dbReference type="CDD" id="cd00067">
    <property type="entry name" value="GAL4"/>
    <property type="match status" value="1"/>
</dbReference>
<evidence type="ECO:0000313" key="5">
    <source>
        <dbReference type="Proteomes" id="UP000183809"/>
    </source>
</evidence>
<keyword evidence="1" id="KW-0539">Nucleus</keyword>
<sequence length="500" mass="54842">MPAYQQRPLFRPIQVGPSPPQLSSQSSDNTPSPTTTTPKLGSKRGRITAIACVPCKKRKSKCNGLQPVCNTCALKGSTCSYDMRQEHRWQGTLRVNVKKLEQELEEVKSVLPLLATSSQREAATRLAIEIQNNGFSEHSADEMRKILEGPRAMRPGSDDTAPAVGSSSSSSMGGDQKSDVTATAASPESMPAYYSGYGQSVSPGFAQGLPATTEAQWSTHPLLTTGDSGVWMPDGTFSPPHAQTSPYREGSTAPAVLSHGSKQDILGSSASPMTMTAHAINHPSINFQSVLAHGSSINPVTYTYTTFRERKRQAQADGEPEVKIFGDRENDIRGLLNGETEFDNEQPLSVWAPRVANMFFTHVGIPEKLAACEVLKEVMAWQICPSRHNLERLPEWARPTQFQQVMPHDPTIDFLPWPSVRDFFLHNADQMVAGVLVNHLSLNWPHEDSHTVYCEPNSGKLALSGAFREHIGNLNNWTLAPEVFEQMPFLLGKVRATGMH</sequence>
<feature type="domain" description="Zn(2)-C6 fungal-type" evidence="3">
    <location>
        <begin position="51"/>
        <end position="81"/>
    </location>
</feature>
<name>A0A1J9RIA7_9PEZI</name>
<accession>A0A1J9RIA7</accession>